<dbReference type="InterPro" id="IPR011049">
    <property type="entry name" value="Serralysin-like_metalloprot_C"/>
</dbReference>
<dbReference type="Gene3D" id="2.150.10.10">
    <property type="entry name" value="Serralysin-like metalloprotease, C-terminal"/>
    <property type="match status" value="3"/>
</dbReference>
<gene>
    <name evidence="2" type="ORF">J5474_04585</name>
</gene>
<feature type="signal peptide" evidence="1">
    <location>
        <begin position="1"/>
        <end position="20"/>
    </location>
</feature>
<dbReference type="Pfam" id="PF00353">
    <property type="entry name" value="HemolysinCabind"/>
    <property type="match status" value="3"/>
</dbReference>
<dbReference type="EMBL" id="JAGISH010000002">
    <property type="protein sequence ID" value="MBP0481767.1"/>
    <property type="molecule type" value="Genomic_DNA"/>
</dbReference>
<proteinExistence type="predicted"/>
<dbReference type="PRINTS" id="PR00313">
    <property type="entry name" value="CABNDNGRPT"/>
</dbReference>
<accession>A0A940MPI2</accession>
<dbReference type="InterPro" id="IPR001343">
    <property type="entry name" value="Hemolysn_Ca-bd"/>
</dbReference>
<organism evidence="2 3">
    <name type="scientific">Sagittula salina</name>
    <dbReference type="NCBI Taxonomy" id="2820268"/>
    <lineage>
        <taxon>Bacteria</taxon>
        <taxon>Pseudomonadati</taxon>
        <taxon>Pseudomonadota</taxon>
        <taxon>Alphaproteobacteria</taxon>
        <taxon>Rhodobacterales</taxon>
        <taxon>Roseobacteraceae</taxon>
        <taxon>Sagittula</taxon>
    </lineage>
</organism>
<sequence>MGFGLLAVIGAMVLMAIQSAVDDVAELGEDVLRDGNNVAGSNGDDQIEGDAAANYILPGGGADQVDGGAGNDTISDWPLGLEKARSDAGLVNPDWSSDTLLGGPGDDVILATGGADAVDGGAGDDRINGLDLHPDSPYAPDLLTGGAGDDWLVGNDGDTLVGGAGRDFFTNLVEDGQEDAPVIVEDFGRGEVMEVLVYDRALLSEDGGAPDHALRDGPDGAVLSVKGVDAVVFRDALARDLNGEIRVLDGRSV</sequence>
<keyword evidence="3" id="KW-1185">Reference proteome</keyword>
<evidence type="ECO:0000256" key="1">
    <source>
        <dbReference type="SAM" id="SignalP"/>
    </source>
</evidence>
<dbReference type="RefSeq" id="WP_209359631.1">
    <property type="nucleotide sequence ID" value="NZ_JAGISH010000002.1"/>
</dbReference>
<evidence type="ECO:0000313" key="2">
    <source>
        <dbReference type="EMBL" id="MBP0481767.1"/>
    </source>
</evidence>
<keyword evidence="1" id="KW-0732">Signal</keyword>
<dbReference type="SUPFAM" id="SSF51120">
    <property type="entry name" value="beta-Roll"/>
    <property type="match status" value="1"/>
</dbReference>
<name>A0A940MPI2_9RHOB</name>
<comment type="caution">
    <text evidence="2">The sequence shown here is derived from an EMBL/GenBank/DDBJ whole genome shotgun (WGS) entry which is preliminary data.</text>
</comment>
<dbReference type="GO" id="GO:0005509">
    <property type="term" value="F:calcium ion binding"/>
    <property type="evidence" value="ECO:0007669"/>
    <property type="project" value="InterPro"/>
</dbReference>
<feature type="chain" id="PRO_5037704687" evidence="1">
    <location>
        <begin position="21"/>
        <end position="253"/>
    </location>
</feature>
<dbReference type="AlphaFoldDB" id="A0A940MPI2"/>
<reference evidence="2" key="1">
    <citation type="submission" date="2021-03" db="EMBL/GenBank/DDBJ databases">
        <title>Sagittula salina sp. nov. strain M10.9X isolated from the marine waste.</title>
        <authorList>
            <person name="Satari L."/>
            <person name="Molina-Menor E."/>
            <person name="Vidal-Verdu A."/>
            <person name="Pascual J."/>
            <person name="Pereto J."/>
            <person name="Porcar M."/>
        </authorList>
    </citation>
    <scope>NUCLEOTIDE SEQUENCE</scope>
    <source>
        <strain evidence="2">M10.9X</strain>
    </source>
</reference>
<evidence type="ECO:0000313" key="3">
    <source>
        <dbReference type="Proteomes" id="UP000675940"/>
    </source>
</evidence>
<dbReference type="Proteomes" id="UP000675940">
    <property type="component" value="Unassembled WGS sequence"/>
</dbReference>
<protein>
    <submittedName>
        <fullName evidence="2">Uncharacterized protein</fullName>
    </submittedName>
</protein>